<dbReference type="RefSeq" id="WP_094091313.1">
    <property type="nucleotide sequence ID" value="NZ_CP016397.1"/>
</dbReference>
<gene>
    <name evidence="1" type="ORF">clem_09535</name>
</gene>
<evidence type="ECO:0000313" key="1">
    <source>
        <dbReference type="EMBL" id="ASQ46457.1"/>
    </source>
</evidence>
<dbReference type="InterPro" id="IPR012334">
    <property type="entry name" value="Pectin_lyas_fold"/>
</dbReference>
<dbReference type="EMBL" id="CP016397">
    <property type="protein sequence ID" value="ASQ46457.1"/>
    <property type="molecule type" value="Genomic_DNA"/>
</dbReference>
<organism evidence="1 2">
    <name type="scientific">Legionella clemsonensis</name>
    <dbReference type="NCBI Taxonomy" id="1867846"/>
    <lineage>
        <taxon>Bacteria</taxon>
        <taxon>Pseudomonadati</taxon>
        <taxon>Pseudomonadota</taxon>
        <taxon>Gammaproteobacteria</taxon>
        <taxon>Legionellales</taxon>
        <taxon>Legionellaceae</taxon>
        <taxon>Legionella</taxon>
    </lineage>
</organism>
<sequence length="286" mass="32045">MFFKYQQELIAKLILAVFLLLTCNLLFALSANCHLLNNNTISTPGCYYLDRNIRGFLTINSDSVTLDLNGKGLSDPEPGSQNIGIKLGNHSNITIKNGYLNGFWFAISGSGGRNLNIINMSFTNTRYVAVNLSGSNVNVSGNFINNMNFFQPKDKVNFYLVGINIRDTSGCKILNNVILAPQLPTKELDYRLEYVGLILLNPSQNCYIQNNIFSNFQTPLFKSIAVWLASETAFSVLKDNLVLNYRYGITGSLESYSEKNNLLINVEKPKLNKAWEIPLVLNNEML</sequence>
<reference evidence="2" key="1">
    <citation type="submission" date="2016-07" db="EMBL/GenBank/DDBJ databases">
        <authorList>
            <person name="Florea S."/>
            <person name="Webb J.S."/>
            <person name="Jaromczyk J."/>
            <person name="Schardl C.L."/>
        </authorList>
    </citation>
    <scope>NUCLEOTIDE SEQUENCE [LARGE SCALE GENOMIC DNA]</scope>
    <source>
        <strain evidence="2">CDC-D5610</strain>
    </source>
</reference>
<dbReference type="InterPro" id="IPR011050">
    <property type="entry name" value="Pectin_lyase_fold/virulence"/>
</dbReference>
<protein>
    <recommendedName>
        <fullName evidence="3">Right handed beta helix domain-containing protein</fullName>
    </recommendedName>
</protein>
<dbReference type="Gene3D" id="2.160.20.10">
    <property type="entry name" value="Single-stranded right-handed beta-helix, Pectin lyase-like"/>
    <property type="match status" value="1"/>
</dbReference>
<dbReference type="OrthoDB" id="7329412at2"/>
<dbReference type="SUPFAM" id="SSF51126">
    <property type="entry name" value="Pectin lyase-like"/>
    <property type="match status" value="1"/>
</dbReference>
<accession>A0A222P3R0</accession>
<keyword evidence="2" id="KW-1185">Reference proteome</keyword>
<name>A0A222P3R0_9GAMM</name>
<dbReference type="KEGG" id="lcd:clem_09535"/>
<dbReference type="Proteomes" id="UP000201728">
    <property type="component" value="Chromosome"/>
</dbReference>
<dbReference type="AlphaFoldDB" id="A0A222P3R0"/>
<proteinExistence type="predicted"/>
<evidence type="ECO:0008006" key="3">
    <source>
        <dbReference type="Google" id="ProtNLM"/>
    </source>
</evidence>
<evidence type="ECO:0000313" key="2">
    <source>
        <dbReference type="Proteomes" id="UP000201728"/>
    </source>
</evidence>